<reference evidence="6 7" key="1">
    <citation type="submission" date="2013-09" db="EMBL/GenBank/DDBJ databases">
        <title>Whole genome sequencing of Halarchaeum acidiphilum strain MH1-52-1.</title>
        <authorList>
            <person name="Shimane Y."/>
            <person name="Minegishi H."/>
            <person name="Nishi S."/>
            <person name="Echigo A."/>
            <person name="Shuto A."/>
            <person name="Konishi M."/>
            <person name="Ito T."/>
            <person name="Ohkuma M."/>
            <person name="Ohta Y."/>
            <person name="Nagano Y."/>
            <person name="Tsubouchi T."/>
            <person name="Mori K."/>
            <person name="Usui K."/>
            <person name="Kamekura M."/>
            <person name="Usami R."/>
            <person name="Takaki Y."/>
            <person name="Hatada Y."/>
        </authorList>
    </citation>
    <scope>NUCLEOTIDE SEQUENCE [LARGE SCALE GENOMIC DNA]</scope>
    <source>
        <strain evidence="6 7">JCM 16109</strain>
    </source>
</reference>
<accession>U2YXR0</accession>
<evidence type="ECO:0000313" key="6">
    <source>
        <dbReference type="EMBL" id="GAD53597.1"/>
    </source>
</evidence>
<keyword evidence="7" id="KW-1185">Reference proteome</keyword>
<evidence type="ECO:0000313" key="7">
    <source>
        <dbReference type="Proteomes" id="UP000016986"/>
    </source>
</evidence>
<comment type="similarity">
    <text evidence="1 2">Belongs to the small heat shock protein (HSP20) family.</text>
</comment>
<dbReference type="InterPro" id="IPR031107">
    <property type="entry name" value="Small_HSP"/>
</dbReference>
<comment type="caution">
    <text evidence="6">The sequence shown here is derived from an EMBL/GenBank/DDBJ whole genome shotgun (WGS) entry which is preliminary data.</text>
</comment>
<dbReference type="RefSeq" id="WP_021780672.1">
    <property type="nucleotide sequence ID" value="NZ_BATA01000080.1"/>
</dbReference>
<feature type="domain" description="CS" evidence="5">
    <location>
        <begin position="37"/>
        <end position="146"/>
    </location>
</feature>
<proteinExistence type="inferred from homology"/>
<dbReference type="InterPro" id="IPR007052">
    <property type="entry name" value="CS_dom"/>
</dbReference>
<evidence type="ECO:0000259" key="5">
    <source>
        <dbReference type="PROSITE" id="PS51203"/>
    </source>
</evidence>
<dbReference type="PROSITE" id="PS51203">
    <property type="entry name" value="CS"/>
    <property type="match status" value="1"/>
</dbReference>
<dbReference type="Proteomes" id="UP000016986">
    <property type="component" value="Unassembled WGS sequence"/>
</dbReference>
<dbReference type="eggNOG" id="arCOG01832">
    <property type="taxonomic scope" value="Archaea"/>
</dbReference>
<dbReference type="SUPFAM" id="SSF49764">
    <property type="entry name" value="HSP20-like chaperones"/>
    <property type="match status" value="1"/>
</dbReference>
<dbReference type="Pfam" id="PF00011">
    <property type="entry name" value="HSP20"/>
    <property type="match status" value="1"/>
</dbReference>
<dbReference type="InterPro" id="IPR008978">
    <property type="entry name" value="HSP20-like_chaperone"/>
</dbReference>
<sequence length="146" mass="16489">MPRRNPFDDIDRLFDRLNRQFEDAAEMLEEGQGDAFGSGFAVDVEDADDEFVVTVDLPGFEKEDVDVRVQDRSLSISAERTAESEATDEEESSYIRRERHSESFSRRLTLPEPVDTDDVSATMRNGVLTVTLGKEDESGGHRIDVE</sequence>
<evidence type="ECO:0000256" key="2">
    <source>
        <dbReference type="RuleBase" id="RU003616"/>
    </source>
</evidence>
<evidence type="ECO:0000259" key="4">
    <source>
        <dbReference type="PROSITE" id="PS01031"/>
    </source>
</evidence>
<dbReference type="InterPro" id="IPR002068">
    <property type="entry name" value="A-crystallin/Hsp20_dom"/>
</dbReference>
<keyword evidence="6" id="KW-0346">Stress response</keyword>
<dbReference type="Gene3D" id="2.60.40.790">
    <property type="match status" value="1"/>
</dbReference>
<dbReference type="AlphaFoldDB" id="U2YXR0"/>
<gene>
    <name evidence="6" type="ORF">MBEHAL_2357</name>
</gene>
<organism evidence="6 7">
    <name type="scientific">Halarchaeum acidiphilum MH1-52-1</name>
    <dbReference type="NCBI Taxonomy" id="1261545"/>
    <lineage>
        <taxon>Archaea</taxon>
        <taxon>Methanobacteriati</taxon>
        <taxon>Methanobacteriota</taxon>
        <taxon>Stenosarchaea group</taxon>
        <taxon>Halobacteria</taxon>
        <taxon>Halobacteriales</taxon>
        <taxon>Halobacteriaceae</taxon>
    </lineage>
</organism>
<dbReference type="EMBL" id="BATA01000080">
    <property type="protein sequence ID" value="GAD53597.1"/>
    <property type="molecule type" value="Genomic_DNA"/>
</dbReference>
<protein>
    <submittedName>
        <fullName evidence="6">Heat shock protein, Hsp20 family</fullName>
    </submittedName>
</protein>
<dbReference type="PROSITE" id="PS01031">
    <property type="entry name" value="SHSP"/>
    <property type="match status" value="1"/>
</dbReference>
<dbReference type="PANTHER" id="PTHR11527">
    <property type="entry name" value="HEAT-SHOCK PROTEIN 20 FAMILY MEMBER"/>
    <property type="match status" value="1"/>
</dbReference>
<name>U2YXR0_9EURY</name>
<feature type="region of interest" description="Disordered" evidence="3">
    <location>
        <begin position="72"/>
        <end position="119"/>
    </location>
</feature>
<dbReference type="OrthoDB" id="198277at2157"/>
<dbReference type="CDD" id="cd06464">
    <property type="entry name" value="ACD_sHsps-like"/>
    <property type="match status" value="1"/>
</dbReference>
<feature type="domain" description="SHSP" evidence="4">
    <location>
        <begin position="31"/>
        <end position="146"/>
    </location>
</feature>
<evidence type="ECO:0000256" key="3">
    <source>
        <dbReference type="SAM" id="MobiDB-lite"/>
    </source>
</evidence>
<evidence type="ECO:0000256" key="1">
    <source>
        <dbReference type="PROSITE-ProRule" id="PRU00285"/>
    </source>
</evidence>
<feature type="compositionally biased region" description="Basic and acidic residues" evidence="3">
    <location>
        <begin position="93"/>
        <end position="105"/>
    </location>
</feature>